<gene>
    <name evidence="1" type="ORF">Pint_30576</name>
</gene>
<keyword evidence="2" id="KW-1185">Reference proteome</keyword>
<protein>
    <submittedName>
        <fullName evidence="1">Uncharacterized protein</fullName>
    </submittedName>
</protein>
<organism evidence="1 2">
    <name type="scientific">Pistacia integerrima</name>
    <dbReference type="NCBI Taxonomy" id="434235"/>
    <lineage>
        <taxon>Eukaryota</taxon>
        <taxon>Viridiplantae</taxon>
        <taxon>Streptophyta</taxon>
        <taxon>Embryophyta</taxon>
        <taxon>Tracheophyta</taxon>
        <taxon>Spermatophyta</taxon>
        <taxon>Magnoliopsida</taxon>
        <taxon>eudicotyledons</taxon>
        <taxon>Gunneridae</taxon>
        <taxon>Pentapetalae</taxon>
        <taxon>rosids</taxon>
        <taxon>malvids</taxon>
        <taxon>Sapindales</taxon>
        <taxon>Anacardiaceae</taxon>
        <taxon>Pistacia</taxon>
    </lineage>
</organism>
<dbReference type="Proteomes" id="UP001163603">
    <property type="component" value="Chromosome 15"/>
</dbReference>
<dbReference type="EMBL" id="CM047750">
    <property type="protein sequence ID" value="KAJ0007306.1"/>
    <property type="molecule type" value="Genomic_DNA"/>
</dbReference>
<proteinExistence type="predicted"/>
<name>A0ACC0WYG9_9ROSI</name>
<reference evidence="2" key="1">
    <citation type="journal article" date="2023" name="G3 (Bethesda)">
        <title>Genome assembly and association tests identify interacting loci associated with vigor, precocity, and sex in interspecific pistachio rootstocks.</title>
        <authorList>
            <person name="Palmer W."/>
            <person name="Jacygrad E."/>
            <person name="Sagayaradj S."/>
            <person name="Cavanaugh K."/>
            <person name="Han R."/>
            <person name="Bertier L."/>
            <person name="Beede B."/>
            <person name="Kafkas S."/>
            <person name="Golino D."/>
            <person name="Preece J."/>
            <person name="Michelmore R."/>
        </authorList>
    </citation>
    <scope>NUCLEOTIDE SEQUENCE [LARGE SCALE GENOMIC DNA]</scope>
</reference>
<comment type="caution">
    <text evidence="1">The sequence shown here is derived from an EMBL/GenBank/DDBJ whole genome shotgun (WGS) entry which is preliminary data.</text>
</comment>
<evidence type="ECO:0000313" key="1">
    <source>
        <dbReference type="EMBL" id="KAJ0007306.1"/>
    </source>
</evidence>
<evidence type="ECO:0000313" key="2">
    <source>
        <dbReference type="Proteomes" id="UP001163603"/>
    </source>
</evidence>
<sequence length="77" mass="8716">MKKFLTATFHGASYNYVFWRPAKSEKKSNLRACFLDANSGTTFNLDARMCVDKVASESSHPHLRRRSSTTLSPPFVC</sequence>
<accession>A0ACC0WYG9</accession>